<keyword evidence="4" id="KW-1185">Reference proteome</keyword>
<dbReference type="InterPro" id="IPR019198">
    <property type="entry name" value="Beta_propeller_containing"/>
</dbReference>
<proteinExistence type="predicted"/>
<name>A0A4R2J5B9_9PSEU</name>
<evidence type="ECO:0000313" key="3">
    <source>
        <dbReference type="EMBL" id="TCO53087.1"/>
    </source>
</evidence>
<reference evidence="3 4" key="1">
    <citation type="submission" date="2019-03" db="EMBL/GenBank/DDBJ databases">
        <title>Genomic Encyclopedia of Type Strains, Phase IV (KMG-IV): sequencing the most valuable type-strain genomes for metagenomic binning, comparative biology and taxonomic classification.</title>
        <authorList>
            <person name="Goeker M."/>
        </authorList>
    </citation>
    <scope>NUCLEOTIDE SEQUENCE [LARGE SCALE GENOMIC DNA]</scope>
    <source>
        <strain evidence="3 4">DSM 45934</strain>
    </source>
</reference>
<evidence type="ECO:0000256" key="1">
    <source>
        <dbReference type="SAM" id="MobiDB-lite"/>
    </source>
</evidence>
<comment type="caution">
    <text evidence="3">The sequence shown here is derived from an EMBL/GenBank/DDBJ whole genome shotgun (WGS) entry which is preliminary data.</text>
</comment>
<keyword evidence="2" id="KW-0732">Signal</keyword>
<feature type="signal peptide" evidence="2">
    <location>
        <begin position="1"/>
        <end position="22"/>
    </location>
</feature>
<feature type="compositionally biased region" description="Polar residues" evidence="1">
    <location>
        <begin position="251"/>
        <end position="260"/>
    </location>
</feature>
<accession>A0A4R2J5B9</accession>
<dbReference type="Proteomes" id="UP000295680">
    <property type="component" value="Unassembled WGS sequence"/>
</dbReference>
<dbReference type="Pfam" id="PF09826">
    <property type="entry name" value="Beta_propel"/>
    <property type="match status" value="1"/>
</dbReference>
<protein>
    <submittedName>
        <fullName evidence="3">Beta propeller domain-containing protein</fullName>
    </submittedName>
</protein>
<feature type="region of interest" description="Disordered" evidence="1">
    <location>
        <begin position="188"/>
        <end position="277"/>
    </location>
</feature>
<feature type="chain" id="PRO_5020444056" evidence="2">
    <location>
        <begin position="23"/>
        <end position="725"/>
    </location>
</feature>
<gene>
    <name evidence="3" type="ORF">EV192_111284</name>
</gene>
<feature type="compositionally biased region" description="Pro residues" evidence="1">
    <location>
        <begin position="218"/>
        <end position="247"/>
    </location>
</feature>
<feature type="compositionally biased region" description="Pro residues" evidence="1">
    <location>
        <begin position="263"/>
        <end position="276"/>
    </location>
</feature>
<feature type="region of interest" description="Disordered" evidence="1">
    <location>
        <begin position="86"/>
        <end position="130"/>
    </location>
</feature>
<sequence length="725" mass="75660">MVGVGTVLVVGGLAAAAPANLAAQPPDVVNTSPGAVSLVSFNTCDKALSGLRQAAWPYIGPYGFGGPTAVAMEGGGAIADAPMAEDGAARAGAPAPQAPKSASSAEQPGATDQHSSTNNHEVGIDEPDLVKTDGKRLVSAVNGQFKVIDVASHKVTGTLDLPDMTVSQILLAGDRALLVANRSPRYVPLTPEESLPPASSPVPTTSSVPRPPGSTTSSPPPPPLSTSSGPRPPVSSPVPNSTVPPPLTSSFETHPPSSGETKPAPPLVPIDPPIPTSPEQTLVLVDLSGAPRTLGTLAMTNGEYVDARQIGSVARVVLSSRPRLNFVHPNRAQAYSSALDQNREIAARSTINDWLPYFKLNTGDAQTEGTFVSCDRVSHAQAYSGTSMLTVLTVDLTKNLGTGDPVTVVADGNTVYGTDKSLYVADDHRNSVAPMVYSGGKVKGTPDIPVAPQRTQIHRFDITGAGPPRYAGSGEVDGALLNQYSMSEYQGNLRVATTVNQFATRADGQSQSVVTVLARKDNSLDVVGRIDGLGVGERIYAVRFLDAVGYVVTFRQTDPLYTLDLSQPTRPRLVGELKIPGYSAYLHPVGDGKILGVGVDGPMSVQVSLFDVGNPAAPNRAAAYQIQGTSSEVGYDAHAFLYWPARNMVVVPVMGLSRDKAAGGSYALVLRLDSGSITEVGRITHPNGMIRRSLVIGDELWTVSDSGVMANGLGDLAQKAWMPLR</sequence>
<dbReference type="AlphaFoldDB" id="A0A4R2J5B9"/>
<feature type="compositionally biased region" description="Low complexity" evidence="1">
    <location>
        <begin position="86"/>
        <end position="105"/>
    </location>
</feature>
<evidence type="ECO:0000313" key="4">
    <source>
        <dbReference type="Proteomes" id="UP000295680"/>
    </source>
</evidence>
<feature type="compositionally biased region" description="Polar residues" evidence="1">
    <location>
        <begin position="110"/>
        <end position="120"/>
    </location>
</feature>
<dbReference type="EMBL" id="SLWS01000011">
    <property type="protein sequence ID" value="TCO53087.1"/>
    <property type="molecule type" value="Genomic_DNA"/>
</dbReference>
<organism evidence="3 4">
    <name type="scientific">Actinocrispum wychmicini</name>
    <dbReference type="NCBI Taxonomy" id="1213861"/>
    <lineage>
        <taxon>Bacteria</taxon>
        <taxon>Bacillati</taxon>
        <taxon>Actinomycetota</taxon>
        <taxon>Actinomycetes</taxon>
        <taxon>Pseudonocardiales</taxon>
        <taxon>Pseudonocardiaceae</taxon>
        <taxon>Actinocrispum</taxon>
    </lineage>
</organism>
<evidence type="ECO:0000256" key="2">
    <source>
        <dbReference type="SAM" id="SignalP"/>
    </source>
</evidence>
<feature type="compositionally biased region" description="Low complexity" evidence="1">
    <location>
        <begin position="195"/>
        <end position="217"/>
    </location>
</feature>